<keyword evidence="1" id="KW-0472">Membrane</keyword>
<dbReference type="AlphaFoldDB" id="A0A742ZL40"/>
<feature type="transmembrane region" description="Helical" evidence="1">
    <location>
        <begin position="50"/>
        <end position="70"/>
    </location>
</feature>
<feature type="transmembrane region" description="Helical" evidence="1">
    <location>
        <begin position="12"/>
        <end position="30"/>
    </location>
</feature>
<sequence>MKKINFQMMNYLIFSVLVLISAMSFLYVYFKHSEWQEALLILTSLSGCAFGGWLAFTMIFLPTFSSFKIFEIKGR</sequence>
<keyword evidence="1" id="KW-1133">Transmembrane helix</keyword>
<accession>A0A742ZL40</accession>
<comment type="caution">
    <text evidence="2">The sequence shown here is derived from an EMBL/GenBank/DDBJ whole genome shotgun (WGS) entry which is preliminary data.</text>
</comment>
<proteinExistence type="predicted"/>
<keyword evidence="1" id="KW-0812">Transmembrane</keyword>
<protein>
    <submittedName>
        <fullName evidence="2">Uncharacterized protein</fullName>
    </submittedName>
</protein>
<evidence type="ECO:0000313" key="2">
    <source>
        <dbReference type="EMBL" id="HAF1612371.1"/>
    </source>
</evidence>
<reference evidence="2" key="2">
    <citation type="submission" date="2020-02" db="EMBL/GenBank/DDBJ databases">
        <authorList>
            <consortium name="NCBI Pathogen Detection Project"/>
        </authorList>
    </citation>
    <scope>NUCLEOTIDE SEQUENCE</scope>
    <source>
        <strain evidence="2">MA.03-3818</strain>
    </source>
</reference>
<gene>
    <name evidence="2" type="ORF">G9B49_001260</name>
</gene>
<reference evidence="2" key="1">
    <citation type="journal article" date="2018" name="Genome Biol.">
        <title>SKESA: strategic k-mer extension for scrupulous assemblies.</title>
        <authorList>
            <person name="Souvorov A."/>
            <person name="Agarwala R."/>
            <person name="Lipman D.J."/>
        </authorList>
    </citation>
    <scope>NUCLEOTIDE SEQUENCE</scope>
    <source>
        <strain evidence="2">MA.03-3818</strain>
    </source>
</reference>
<name>A0A742ZL40_SALER</name>
<organism evidence="2">
    <name type="scientific">Salmonella enterica</name>
    <name type="common">Salmonella choleraesuis</name>
    <dbReference type="NCBI Taxonomy" id="28901"/>
    <lineage>
        <taxon>Bacteria</taxon>
        <taxon>Pseudomonadati</taxon>
        <taxon>Pseudomonadota</taxon>
        <taxon>Gammaproteobacteria</taxon>
        <taxon>Enterobacterales</taxon>
        <taxon>Enterobacteriaceae</taxon>
        <taxon>Salmonella</taxon>
    </lineage>
</organism>
<evidence type="ECO:0000256" key="1">
    <source>
        <dbReference type="SAM" id="Phobius"/>
    </source>
</evidence>
<dbReference type="EMBL" id="DAAUKO010000003">
    <property type="protein sequence ID" value="HAF1612371.1"/>
    <property type="molecule type" value="Genomic_DNA"/>
</dbReference>